<reference evidence="1" key="1">
    <citation type="submission" date="2022-11" db="EMBL/GenBank/DDBJ databases">
        <title>Genome Resource of Sclerotinia nivalis Strain SnTB1, a Plant Pathogen Isolated from American Ginseng.</title>
        <authorList>
            <person name="Fan S."/>
        </authorList>
    </citation>
    <scope>NUCLEOTIDE SEQUENCE</scope>
    <source>
        <strain evidence="1">SnTB1</strain>
    </source>
</reference>
<dbReference type="AlphaFoldDB" id="A0A9X0AT36"/>
<evidence type="ECO:0000313" key="1">
    <source>
        <dbReference type="EMBL" id="KAJ8068457.1"/>
    </source>
</evidence>
<protein>
    <submittedName>
        <fullName evidence="1">Uncharacterized protein</fullName>
    </submittedName>
</protein>
<dbReference type="EMBL" id="JAPEIS010000003">
    <property type="protein sequence ID" value="KAJ8068457.1"/>
    <property type="molecule type" value="Genomic_DNA"/>
</dbReference>
<gene>
    <name evidence="1" type="ORF">OCU04_004012</name>
</gene>
<sequence>MSGAPNPLIALYDCNVPQENIDYFGTLYHRTQGYLGLINQFRDSIELQNVERLQARERRAKTQHLYVVPSTNLQLSIESLQS</sequence>
<keyword evidence="2" id="KW-1185">Reference proteome</keyword>
<accession>A0A9X0AT36</accession>
<dbReference type="Proteomes" id="UP001152300">
    <property type="component" value="Unassembled WGS sequence"/>
</dbReference>
<organism evidence="1 2">
    <name type="scientific">Sclerotinia nivalis</name>
    <dbReference type="NCBI Taxonomy" id="352851"/>
    <lineage>
        <taxon>Eukaryota</taxon>
        <taxon>Fungi</taxon>
        <taxon>Dikarya</taxon>
        <taxon>Ascomycota</taxon>
        <taxon>Pezizomycotina</taxon>
        <taxon>Leotiomycetes</taxon>
        <taxon>Helotiales</taxon>
        <taxon>Sclerotiniaceae</taxon>
        <taxon>Sclerotinia</taxon>
    </lineage>
</organism>
<proteinExistence type="predicted"/>
<comment type="caution">
    <text evidence="1">The sequence shown here is derived from an EMBL/GenBank/DDBJ whole genome shotgun (WGS) entry which is preliminary data.</text>
</comment>
<name>A0A9X0AT36_9HELO</name>
<evidence type="ECO:0000313" key="2">
    <source>
        <dbReference type="Proteomes" id="UP001152300"/>
    </source>
</evidence>